<dbReference type="Gene3D" id="3.10.450.10">
    <property type="match status" value="4"/>
</dbReference>
<feature type="domain" description="Cystatin" evidence="12">
    <location>
        <begin position="462"/>
        <end position="571"/>
    </location>
</feature>
<dbReference type="CDD" id="cd02248">
    <property type="entry name" value="Peptidase_C1A"/>
    <property type="match status" value="1"/>
</dbReference>
<reference evidence="15 16" key="1">
    <citation type="submission" date="2017-03" db="EMBL/GenBank/DDBJ databases">
        <title>Genome of the blue death feigning beetle - Asbolus verrucosus.</title>
        <authorList>
            <person name="Rider S.D."/>
        </authorList>
    </citation>
    <scope>NUCLEOTIDE SEQUENCE [LARGE SCALE GENOMIC DNA]</scope>
    <source>
        <strain evidence="15">Butters</strain>
        <tissue evidence="15">Head and leg muscle</tissue>
    </source>
</reference>
<dbReference type="SUPFAM" id="SSF54403">
    <property type="entry name" value="Cystatin/monellin"/>
    <property type="match status" value="4"/>
</dbReference>
<dbReference type="InterPro" id="IPR013128">
    <property type="entry name" value="Peptidase_C1A"/>
</dbReference>
<keyword evidence="6" id="KW-0788">Thiol protease</keyword>
<evidence type="ECO:0000256" key="1">
    <source>
        <dbReference type="ARBA" id="ARBA00008455"/>
    </source>
</evidence>
<evidence type="ECO:0000313" key="16">
    <source>
        <dbReference type="Proteomes" id="UP000292052"/>
    </source>
</evidence>
<comment type="similarity">
    <text evidence="1">Belongs to the peptidase C1 family.</text>
</comment>
<dbReference type="SMART" id="SM00848">
    <property type="entry name" value="Inhibitor_I29"/>
    <property type="match status" value="1"/>
</dbReference>
<dbReference type="CDD" id="cd00042">
    <property type="entry name" value="CY"/>
    <property type="match status" value="3"/>
</dbReference>
<evidence type="ECO:0000256" key="5">
    <source>
        <dbReference type="ARBA" id="ARBA00022801"/>
    </source>
</evidence>
<dbReference type="InterPro" id="IPR025661">
    <property type="entry name" value="Pept_asp_AS"/>
</dbReference>
<dbReference type="InterPro" id="IPR039417">
    <property type="entry name" value="Peptidase_C1A_papain-like"/>
</dbReference>
<evidence type="ECO:0000256" key="4">
    <source>
        <dbReference type="ARBA" id="ARBA00022729"/>
    </source>
</evidence>
<dbReference type="GO" id="GO:0006508">
    <property type="term" value="P:proteolysis"/>
    <property type="evidence" value="ECO:0007669"/>
    <property type="project" value="UniProtKB-KW"/>
</dbReference>
<accession>A0A482W3S4</accession>
<feature type="domain" description="Cystatin" evidence="12">
    <location>
        <begin position="164"/>
        <end position="269"/>
    </location>
</feature>
<keyword evidence="3" id="KW-0645">Protease</keyword>
<feature type="domain" description="Cystatin" evidence="12">
    <location>
        <begin position="592"/>
        <end position="699"/>
    </location>
</feature>
<keyword evidence="5" id="KW-0378">Hydrolase</keyword>
<evidence type="ECO:0008006" key="17">
    <source>
        <dbReference type="Google" id="ProtNLM"/>
    </source>
</evidence>
<dbReference type="Pfam" id="PF08246">
    <property type="entry name" value="Inhibitor_I29"/>
    <property type="match status" value="1"/>
</dbReference>
<dbReference type="Pfam" id="PF00031">
    <property type="entry name" value="Cystatin"/>
    <property type="match status" value="3"/>
</dbReference>
<comment type="caution">
    <text evidence="15">The sequence shown here is derived from an EMBL/GenBank/DDBJ whole genome shotgun (WGS) entry which is preliminary data.</text>
</comment>
<dbReference type="InterPro" id="IPR000668">
    <property type="entry name" value="Peptidase_C1A_C"/>
</dbReference>
<dbReference type="InterPro" id="IPR000169">
    <property type="entry name" value="Pept_cys_AS"/>
</dbReference>
<feature type="domain" description="Cystatin" evidence="12">
    <location>
        <begin position="717"/>
        <end position="825"/>
    </location>
</feature>
<dbReference type="SMART" id="SM00645">
    <property type="entry name" value="Pept_C1"/>
    <property type="match status" value="1"/>
</dbReference>
<feature type="region of interest" description="Disordered" evidence="10">
    <location>
        <begin position="415"/>
        <end position="466"/>
    </location>
</feature>
<dbReference type="PROSITE" id="PS00287">
    <property type="entry name" value="CYSTATIN"/>
    <property type="match status" value="2"/>
</dbReference>
<dbReference type="Pfam" id="PF00112">
    <property type="entry name" value="Peptidase_C1"/>
    <property type="match status" value="1"/>
</dbReference>
<sequence length="1164" mass="130238">MAAFRFMFIFVYCCLFVNGEVNPESGSNNVETHSTEIAAVLNYLNSTPVKVYNYKHGTLINAHTKADITELALDVSVDCINNYPDVPCTEKILICNAFVRGNQVLNDVSCKPKPEIIIEEPPYVPSTNPTELETNETESIALSNEAVSSEVGEHFVAVRRDSVPCLGCPFDLNPNAEGVDELVNLALGHVESERTNKQTLVKVLKVQQQVVSGVKYILLIEIAPTICSKNPNQESCPVDTEAGTSVCQIIYLHTPWISRAKHIISNNCTVSQEFVKPDAKKDEMNNEIDINAGRTKPAFGDSPNFDRIAESGTIEEMTPSRLEDLESQIFIEPDVDAAQPKHEIDEVVAPSTAQSEVSAIGNQPLIDRPTLCNAEETSVDPSQSPDYSETTPLASERQIVDAFVVAYYGSVDSENFPRSLKNETEETTPKRGRSSEESIGATTRKSEDSSSEEQPRRKRAIPQLEKISPEEKGLVKNLADFAAAALDKIDDDNHKRVILQILGAKKMVGDDGVYYHLIMRMGISRCLEDKPLNLDENCREKLFENYTKICKVQIYVNDDFGGPKIVKSQCQNIKRDKNDSNRTNYSRFRRAVLVGGAKEIDKDSEIVREMIRDGVTRLNAQSDKDNKYKPVEVVSASSQVVSGVLYRIKTKIVLADCLNSDDKDFEQCGVLEGASPKSCELKVWDKPWLQFRQITITCDGDSNVYKFESQPNRIKRGVPGGEFDVSPSDEFVVKYLEAGLKHLDSESDHENKLKVHEIVSSTKQIVAGHIYRIKAKVVQSDCKKSSSTDRGQCGTLQGAQPKTCNFKIFEQLWTPNSRETEITCESDQKTHSFRSKRSVEEFQGPRLLGRDDLKVDFVLFDQFLKKFNKTYATKKEYKYRLKVFSDNLKLVRVLNAYEQGTATYGVTQFADLTRKEFSKSLGLRSDLRNENEPPFAQADIPDIEIPAEFDWRQKGVVTEVKNQQQCGSCWAFSVTGNVEGQYAIKHGNLLEFSEQELVDCDTDDQGCNGGLMDTAYRAIEKMGGLETEQDYPYDAEDEKCHFNRSLARVQLSGAVNISHDETDMAKWLVANGPISIAINANAMQFYMGGVSHPFKFLCSPNNLDHGVLIVGYGVHTYPLFKKTIPYWIVKNSWGKSWGEQGYYRVYRGDGTCGLNQTPSSAIVA</sequence>
<evidence type="ECO:0000259" key="13">
    <source>
        <dbReference type="SMART" id="SM00645"/>
    </source>
</evidence>
<dbReference type="Proteomes" id="UP000292052">
    <property type="component" value="Unassembled WGS sequence"/>
</dbReference>
<dbReference type="Gene3D" id="3.90.70.10">
    <property type="entry name" value="Cysteine proteinases"/>
    <property type="match status" value="1"/>
</dbReference>
<feature type="region of interest" description="Disordered" evidence="10">
    <location>
        <begin position="375"/>
        <end position="394"/>
    </location>
</feature>
<feature type="domain" description="Peptidase C1A papain C-terminal" evidence="13">
    <location>
        <begin position="945"/>
        <end position="1162"/>
    </location>
</feature>
<feature type="signal peptide" evidence="11">
    <location>
        <begin position="1"/>
        <end position="19"/>
    </location>
</feature>
<dbReference type="SMART" id="SM00043">
    <property type="entry name" value="CY"/>
    <property type="match status" value="4"/>
</dbReference>
<dbReference type="InterPro" id="IPR000010">
    <property type="entry name" value="Cystatin_dom"/>
</dbReference>
<dbReference type="PROSITE" id="PS00639">
    <property type="entry name" value="THIOL_PROTEASE_HIS"/>
    <property type="match status" value="1"/>
</dbReference>
<evidence type="ECO:0000256" key="3">
    <source>
        <dbReference type="ARBA" id="ARBA00022670"/>
    </source>
</evidence>
<dbReference type="PROSITE" id="PS00139">
    <property type="entry name" value="THIOL_PROTEASE_CYS"/>
    <property type="match status" value="1"/>
</dbReference>
<evidence type="ECO:0000256" key="11">
    <source>
        <dbReference type="SAM" id="SignalP"/>
    </source>
</evidence>
<keyword evidence="9" id="KW-0325">Glycoprotein</keyword>
<feature type="domain" description="Cathepsin propeptide inhibitor" evidence="14">
    <location>
        <begin position="860"/>
        <end position="917"/>
    </location>
</feature>
<dbReference type="InterPro" id="IPR013201">
    <property type="entry name" value="Prot_inhib_I29"/>
</dbReference>
<dbReference type="AlphaFoldDB" id="A0A482W3S4"/>
<dbReference type="GO" id="GO:0008234">
    <property type="term" value="F:cysteine-type peptidase activity"/>
    <property type="evidence" value="ECO:0007669"/>
    <property type="project" value="UniProtKB-KW"/>
</dbReference>
<dbReference type="OrthoDB" id="387093at2759"/>
<evidence type="ECO:0000256" key="9">
    <source>
        <dbReference type="ARBA" id="ARBA00023180"/>
    </source>
</evidence>
<protein>
    <recommendedName>
        <fullName evidence="17">Cysteine proteinase CG12163</fullName>
    </recommendedName>
</protein>
<dbReference type="SUPFAM" id="SSF54001">
    <property type="entry name" value="Cysteine proteinases"/>
    <property type="match status" value="1"/>
</dbReference>
<dbReference type="STRING" id="1661398.A0A482W3S4"/>
<dbReference type="PANTHER" id="PTHR12411">
    <property type="entry name" value="CYSTEINE PROTEASE FAMILY C1-RELATED"/>
    <property type="match status" value="1"/>
</dbReference>
<dbReference type="InterPro" id="IPR038765">
    <property type="entry name" value="Papain-like_cys_pep_sf"/>
</dbReference>
<dbReference type="InterPro" id="IPR046350">
    <property type="entry name" value="Cystatin_sf"/>
</dbReference>
<gene>
    <name evidence="15" type="ORF">BDFB_000681</name>
</gene>
<dbReference type="EMBL" id="QDEB01036319">
    <property type="protein sequence ID" value="RZC39208.1"/>
    <property type="molecule type" value="Genomic_DNA"/>
</dbReference>
<dbReference type="InterPro" id="IPR018073">
    <property type="entry name" value="Prot_inh_cystat_CS"/>
</dbReference>
<evidence type="ECO:0000313" key="15">
    <source>
        <dbReference type="EMBL" id="RZC39208.1"/>
    </source>
</evidence>
<dbReference type="FunFam" id="3.90.70.10:FF:000130">
    <property type="entry name" value="Cysteine proteinase 1"/>
    <property type="match status" value="1"/>
</dbReference>
<name>A0A482W3S4_ASBVE</name>
<organism evidence="15 16">
    <name type="scientific">Asbolus verrucosus</name>
    <name type="common">Desert ironclad beetle</name>
    <dbReference type="NCBI Taxonomy" id="1661398"/>
    <lineage>
        <taxon>Eukaryota</taxon>
        <taxon>Metazoa</taxon>
        <taxon>Ecdysozoa</taxon>
        <taxon>Arthropoda</taxon>
        <taxon>Hexapoda</taxon>
        <taxon>Insecta</taxon>
        <taxon>Pterygota</taxon>
        <taxon>Neoptera</taxon>
        <taxon>Endopterygota</taxon>
        <taxon>Coleoptera</taxon>
        <taxon>Polyphaga</taxon>
        <taxon>Cucujiformia</taxon>
        <taxon>Tenebrionidae</taxon>
        <taxon>Pimeliinae</taxon>
        <taxon>Asbolus</taxon>
    </lineage>
</organism>
<dbReference type="PROSITE" id="PS00640">
    <property type="entry name" value="THIOL_PROTEASE_ASN"/>
    <property type="match status" value="1"/>
</dbReference>
<evidence type="ECO:0000256" key="7">
    <source>
        <dbReference type="ARBA" id="ARBA00023145"/>
    </source>
</evidence>
<evidence type="ECO:0000256" key="8">
    <source>
        <dbReference type="ARBA" id="ARBA00023157"/>
    </source>
</evidence>
<dbReference type="GO" id="GO:0004869">
    <property type="term" value="F:cysteine-type endopeptidase inhibitor activity"/>
    <property type="evidence" value="ECO:0007669"/>
    <property type="project" value="InterPro"/>
</dbReference>
<dbReference type="PRINTS" id="PR00705">
    <property type="entry name" value="PAPAIN"/>
</dbReference>
<feature type="compositionally biased region" description="Basic and acidic residues" evidence="10">
    <location>
        <begin position="420"/>
        <end position="436"/>
    </location>
</feature>
<comment type="similarity">
    <text evidence="2">Belongs to the cystatin family.</text>
</comment>
<evidence type="ECO:0000259" key="12">
    <source>
        <dbReference type="SMART" id="SM00043"/>
    </source>
</evidence>
<evidence type="ECO:0000256" key="2">
    <source>
        <dbReference type="ARBA" id="ARBA00009403"/>
    </source>
</evidence>
<keyword evidence="16" id="KW-1185">Reference proteome</keyword>
<dbReference type="InterPro" id="IPR025660">
    <property type="entry name" value="Pept_his_AS"/>
</dbReference>
<feature type="compositionally biased region" description="Polar residues" evidence="10">
    <location>
        <begin position="375"/>
        <end position="393"/>
    </location>
</feature>
<evidence type="ECO:0000256" key="6">
    <source>
        <dbReference type="ARBA" id="ARBA00022807"/>
    </source>
</evidence>
<feature type="chain" id="PRO_5019785483" description="Cysteine proteinase CG12163" evidence="11">
    <location>
        <begin position="20"/>
        <end position="1164"/>
    </location>
</feature>
<evidence type="ECO:0000256" key="10">
    <source>
        <dbReference type="SAM" id="MobiDB-lite"/>
    </source>
</evidence>
<evidence type="ECO:0000259" key="14">
    <source>
        <dbReference type="SMART" id="SM00848"/>
    </source>
</evidence>
<keyword evidence="8" id="KW-1015">Disulfide bond</keyword>
<proteinExistence type="inferred from homology"/>
<keyword evidence="7" id="KW-0865">Zymogen</keyword>
<keyword evidence="4 11" id="KW-0732">Signal</keyword>